<dbReference type="Pfam" id="PF25597">
    <property type="entry name" value="SH3_retrovirus"/>
    <property type="match status" value="1"/>
</dbReference>
<keyword evidence="1" id="KW-0645">Protease</keyword>
<keyword evidence="1" id="KW-0064">Aspartyl protease</keyword>
<gene>
    <name evidence="4" type="ORF">CXB51_008915</name>
</gene>
<dbReference type="SUPFAM" id="SSF56672">
    <property type="entry name" value="DNA/RNA polymerases"/>
    <property type="match status" value="1"/>
</dbReference>
<organism evidence="4 5">
    <name type="scientific">Gossypium anomalum</name>
    <dbReference type="NCBI Taxonomy" id="47600"/>
    <lineage>
        <taxon>Eukaryota</taxon>
        <taxon>Viridiplantae</taxon>
        <taxon>Streptophyta</taxon>
        <taxon>Embryophyta</taxon>
        <taxon>Tracheophyta</taxon>
        <taxon>Spermatophyta</taxon>
        <taxon>Magnoliopsida</taxon>
        <taxon>eudicotyledons</taxon>
        <taxon>Gunneridae</taxon>
        <taxon>Pentapetalae</taxon>
        <taxon>rosids</taxon>
        <taxon>malvids</taxon>
        <taxon>Malvales</taxon>
        <taxon>Malvaceae</taxon>
        <taxon>Malvoideae</taxon>
        <taxon>Gossypium</taxon>
    </lineage>
</organism>
<accession>A0A8J6D6H9</accession>
<dbReference type="PANTHER" id="PTHR11439">
    <property type="entry name" value="GAG-POL-RELATED RETROTRANSPOSON"/>
    <property type="match status" value="1"/>
</dbReference>
<dbReference type="EMBL" id="JAHUZN010000004">
    <property type="protein sequence ID" value="KAG8497514.1"/>
    <property type="molecule type" value="Genomic_DNA"/>
</dbReference>
<dbReference type="Gene3D" id="3.30.420.10">
    <property type="entry name" value="Ribonuclease H-like superfamily/Ribonuclease H"/>
    <property type="match status" value="1"/>
</dbReference>
<sequence>MKEEETVKQYSDRIMAIVNSIRLLGEQFDEVRIVEKVLSTLPERYEAKISSLEDSRDLTRISLTELINALYAQEQRRASRIDEHQEGAFQAKSKPNSSNAAYKGKKNWRDKFKTDASKNETDHAGTKRGHVERVCKEKDKPDQNQPQHKAAEARVAEQGSDSEEQVFAVSCLAAKGKVKKGWLLDSDCTNHMSPDATIFKTLDRSCKTRVKIGDGHCIQAEGIGDVIICTPSGNKLIPNVLFVPEIDRNLLSIAQLLEKGYTVNKDLDSAYAASIEESKLWHQRLGHANYKSMARMINKDMAENFIKSIQNEDTESLNGSRYFILFIDVSTRYCWIYFLKNKTEVVQAFLKFKTVAETETGCKLRSIRSDNGTEYISAQFQDICARAGIKHQLTNVYTPQQNGPEAVNTAVYVQNRLPTKALEQMTPFEAWFGFKPSLAHLRIFGCLCYSQIPAVKRSKLDKRAQAGILVGYSLEKKGYRILDPSTNKVFASRDIVFNERASWNWDTNEPEAVSEELMVDQTEPEENGPEMDFNDVPIREDVKHEGWKQAMADEIAMIEKNQTWKLVDKPANRKIIGVKWVYKAKQNADGSLNKLKARLVVKGFSQKYGLDYFETYAPVARLDTIRLIVGLAAHMQWNVYQLDVKSAFLNGILEEEIYVEQPEGFEVPGKEDLVYRLRKALYGLKQAPRAWYARIDSYLLSLKFERSASEPTLYVKKNKTETQLVVSLYVDDLLVTGGDEVDLAEFKTKMKQMLEMTDLGLMTYFLGMEVSQTQEGIFLKHESFALKVLTKFSMLNCKPTPTPVVTGLKLSSHEGHEEVCETTYRSLIGCLLYLTATRPDIMFAVSLLSRFMHCCNVQHFQAAKLVLRYIKGTLNHGLLFSKAAELRLKGYTDSDWAGSKDDMKSTSGYAFTLGSVMVCWSSKKQSLVAQSTAEAEYIAPASAVNQAIWLRKILADLNLSQVEATEILCDNKSAIAIAKNPVFHGRTKHFDIKLHVIREMEQACEIKLVHCNSEDQIADISTKGLGVSRFNKLRKLMRVCSMKLKEEC</sequence>
<feature type="region of interest" description="Disordered" evidence="2">
    <location>
        <begin position="81"/>
        <end position="159"/>
    </location>
</feature>
<comment type="caution">
    <text evidence="4">The sequence shown here is derived from an EMBL/GenBank/DDBJ whole genome shotgun (WGS) entry which is preliminary data.</text>
</comment>
<keyword evidence="5" id="KW-1185">Reference proteome</keyword>
<dbReference type="Pfam" id="PF07727">
    <property type="entry name" value="RVT_2"/>
    <property type="match status" value="1"/>
</dbReference>
<dbReference type="PANTHER" id="PTHR11439:SF503">
    <property type="entry name" value="CYSTEINE-RICH RLK (RECEPTOR-LIKE PROTEIN KINASE) 8"/>
    <property type="match status" value="1"/>
</dbReference>
<reference evidence="4 5" key="1">
    <citation type="journal article" date="2021" name="bioRxiv">
        <title>The Gossypium anomalum genome as a resource for cotton improvement and evolutionary analysis of hybrid incompatibility.</title>
        <authorList>
            <person name="Grover C.E."/>
            <person name="Yuan D."/>
            <person name="Arick M.A."/>
            <person name="Miller E.R."/>
            <person name="Hu G."/>
            <person name="Peterson D.G."/>
            <person name="Wendel J.F."/>
            <person name="Udall J.A."/>
        </authorList>
    </citation>
    <scope>NUCLEOTIDE SEQUENCE [LARGE SCALE GENOMIC DNA]</scope>
    <source>
        <strain evidence="4">JFW-Udall</strain>
        <tissue evidence="4">Leaf</tissue>
    </source>
</reference>
<keyword evidence="1" id="KW-0378">Hydrolase</keyword>
<dbReference type="InterPro" id="IPR054722">
    <property type="entry name" value="PolX-like_BBD"/>
</dbReference>
<dbReference type="InterPro" id="IPR001584">
    <property type="entry name" value="Integrase_cat-core"/>
</dbReference>
<dbReference type="CDD" id="cd09272">
    <property type="entry name" value="RNase_HI_RT_Ty1"/>
    <property type="match status" value="1"/>
</dbReference>
<feature type="domain" description="Integrase catalytic" evidence="3">
    <location>
        <begin position="295"/>
        <end position="403"/>
    </location>
</feature>
<dbReference type="GO" id="GO:0003676">
    <property type="term" value="F:nucleic acid binding"/>
    <property type="evidence" value="ECO:0007669"/>
    <property type="project" value="InterPro"/>
</dbReference>
<evidence type="ECO:0000256" key="1">
    <source>
        <dbReference type="ARBA" id="ARBA00022750"/>
    </source>
</evidence>
<dbReference type="SUPFAM" id="SSF53098">
    <property type="entry name" value="Ribonuclease H-like"/>
    <property type="match status" value="1"/>
</dbReference>
<dbReference type="OrthoDB" id="547913at2759"/>
<dbReference type="Pfam" id="PF22936">
    <property type="entry name" value="Pol_BBD"/>
    <property type="match status" value="1"/>
</dbReference>
<dbReference type="InterPro" id="IPR025724">
    <property type="entry name" value="GAG-pre-integrase_dom"/>
</dbReference>
<feature type="compositionally biased region" description="Basic and acidic residues" evidence="2">
    <location>
        <begin position="107"/>
        <end position="142"/>
    </location>
</feature>
<dbReference type="Pfam" id="PF14223">
    <property type="entry name" value="Retrotran_gag_2"/>
    <property type="match status" value="1"/>
</dbReference>
<dbReference type="InterPro" id="IPR036397">
    <property type="entry name" value="RNaseH_sf"/>
</dbReference>
<name>A0A8J6D6H9_9ROSI</name>
<dbReference type="InterPro" id="IPR057670">
    <property type="entry name" value="SH3_retrovirus"/>
</dbReference>
<dbReference type="InterPro" id="IPR043502">
    <property type="entry name" value="DNA/RNA_pol_sf"/>
</dbReference>
<evidence type="ECO:0000256" key="2">
    <source>
        <dbReference type="SAM" id="MobiDB-lite"/>
    </source>
</evidence>
<proteinExistence type="predicted"/>
<dbReference type="AlphaFoldDB" id="A0A8J6D6H9"/>
<dbReference type="GO" id="GO:0004190">
    <property type="term" value="F:aspartic-type endopeptidase activity"/>
    <property type="evidence" value="ECO:0007669"/>
    <property type="project" value="UniProtKB-KW"/>
</dbReference>
<evidence type="ECO:0000313" key="4">
    <source>
        <dbReference type="EMBL" id="KAG8497514.1"/>
    </source>
</evidence>
<protein>
    <recommendedName>
        <fullName evidence="3">Integrase catalytic domain-containing protein</fullName>
    </recommendedName>
</protein>
<dbReference type="Proteomes" id="UP000701853">
    <property type="component" value="Chromosome 4"/>
</dbReference>
<dbReference type="InterPro" id="IPR013103">
    <property type="entry name" value="RVT_2"/>
</dbReference>
<dbReference type="GO" id="GO:0015074">
    <property type="term" value="P:DNA integration"/>
    <property type="evidence" value="ECO:0007669"/>
    <property type="project" value="InterPro"/>
</dbReference>
<dbReference type="InterPro" id="IPR012337">
    <property type="entry name" value="RNaseH-like_sf"/>
</dbReference>
<evidence type="ECO:0000313" key="5">
    <source>
        <dbReference type="Proteomes" id="UP000701853"/>
    </source>
</evidence>
<evidence type="ECO:0000259" key="3">
    <source>
        <dbReference type="PROSITE" id="PS50994"/>
    </source>
</evidence>
<dbReference type="Pfam" id="PF00665">
    <property type="entry name" value="rve"/>
    <property type="match status" value="1"/>
</dbReference>
<dbReference type="PROSITE" id="PS50994">
    <property type="entry name" value="INTEGRASE"/>
    <property type="match status" value="1"/>
</dbReference>
<dbReference type="Pfam" id="PF13976">
    <property type="entry name" value="gag_pre-integrs"/>
    <property type="match status" value="1"/>
</dbReference>